<proteinExistence type="predicted"/>
<protein>
    <submittedName>
        <fullName evidence="1">Uncharacterized protein</fullName>
    </submittedName>
</protein>
<reference evidence="1" key="1">
    <citation type="journal article" date="2015" name="Nature">
        <title>Complex archaea that bridge the gap between prokaryotes and eukaryotes.</title>
        <authorList>
            <person name="Spang A."/>
            <person name="Saw J.H."/>
            <person name="Jorgensen S.L."/>
            <person name="Zaremba-Niedzwiedzka K."/>
            <person name="Martijn J."/>
            <person name="Lind A.E."/>
            <person name="van Eijk R."/>
            <person name="Schleper C."/>
            <person name="Guy L."/>
            <person name="Ettema T.J."/>
        </authorList>
    </citation>
    <scope>NUCLEOTIDE SEQUENCE</scope>
</reference>
<accession>A0A0F9MEZ4</accession>
<gene>
    <name evidence="1" type="ORF">LCGC14_1097370</name>
</gene>
<organism evidence="1">
    <name type="scientific">marine sediment metagenome</name>
    <dbReference type="NCBI Taxonomy" id="412755"/>
    <lineage>
        <taxon>unclassified sequences</taxon>
        <taxon>metagenomes</taxon>
        <taxon>ecological metagenomes</taxon>
    </lineage>
</organism>
<dbReference type="AlphaFoldDB" id="A0A0F9MEZ4"/>
<name>A0A0F9MEZ4_9ZZZZ</name>
<sequence>MSRKDTYRQKVYNAESRWIRNWGDHGVVDDLNHAKKILDHLALHFEVVLVRIEQNRRLQNWSGWYRSRYNLIEVRNSKPEVKTVLHEFAHHLDAKRNDYDGKGHGGSYTQAMLDVIEFHFDTESMVRLMRCYEDVGAIIGAFESRKVADRTEAGTDRRQQRHGLIEEAWVVKVSHPEYGTNWLLQDKLGLAKQVTSAGVWKRQATAEKALIARGGDWSTEVVKVEAELDTLFTNRWWALREAE</sequence>
<dbReference type="EMBL" id="LAZR01004920">
    <property type="protein sequence ID" value="KKN04449.1"/>
    <property type="molecule type" value="Genomic_DNA"/>
</dbReference>
<evidence type="ECO:0000313" key="1">
    <source>
        <dbReference type="EMBL" id="KKN04449.1"/>
    </source>
</evidence>
<comment type="caution">
    <text evidence="1">The sequence shown here is derived from an EMBL/GenBank/DDBJ whole genome shotgun (WGS) entry which is preliminary data.</text>
</comment>